<evidence type="ECO:0000313" key="2">
    <source>
        <dbReference type="EMBL" id="TQV93716.1"/>
    </source>
</evidence>
<keyword evidence="1" id="KW-1133">Transmembrane helix</keyword>
<keyword evidence="3" id="KW-1185">Reference proteome</keyword>
<gene>
    <name evidence="2" type="ORF">IF1G_07448</name>
</gene>
<comment type="caution">
    <text evidence="2">The sequence shown here is derived from an EMBL/GenBank/DDBJ whole genome shotgun (WGS) entry which is preliminary data.</text>
</comment>
<accession>A0A545VS65</accession>
<proteinExistence type="predicted"/>
<reference evidence="2 3" key="1">
    <citation type="journal article" date="2019" name="Appl. Microbiol. Biotechnol.">
        <title>Genome sequence of Isaria javanica and comparative genome analysis insights into family S53 peptidase evolution in fungal entomopathogens.</title>
        <authorList>
            <person name="Lin R."/>
            <person name="Zhang X."/>
            <person name="Xin B."/>
            <person name="Zou M."/>
            <person name="Gao Y."/>
            <person name="Qin F."/>
            <person name="Hu Q."/>
            <person name="Xie B."/>
            <person name="Cheng X."/>
        </authorList>
    </citation>
    <scope>NUCLEOTIDE SEQUENCE [LARGE SCALE GENOMIC DNA]</scope>
    <source>
        <strain evidence="2 3">IJ1G</strain>
    </source>
</reference>
<evidence type="ECO:0000256" key="1">
    <source>
        <dbReference type="SAM" id="Phobius"/>
    </source>
</evidence>
<dbReference type="AlphaFoldDB" id="A0A545VS65"/>
<keyword evidence="1" id="KW-0812">Transmembrane</keyword>
<sequence>MTTLATGSPTSSSAPDPTHTVYVSQTPALPTGVKAGIGAGAAAFVVVLFLLAFGLYRRRRKEKMCRVPATAAERRERSEIDGEASKKQGTEADVLEISAVDGGDATKYTMPQKEIVELPTERGN</sequence>
<dbReference type="EMBL" id="SPUK01000011">
    <property type="protein sequence ID" value="TQV93716.1"/>
    <property type="molecule type" value="Genomic_DNA"/>
</dbReference>
<feature type="transmembrane region" description="Helical" evidence="1">
    <location>
        <begin position="35"/>
        <end position="56"/>
    </location>
</feature>
<keyword evidence="1" id="KW-0472">Membrane</keyword>
<evidence type="ECO:0000313" key="3">
    <source>
        <dbReference type="Proteomes" id="UP000315783"/>
    </source>
</evidence>
<dbReference type="Proteomes" id="UP000315783">
    <property type="component" value="Unassembled WGS sequence"/>
</dbReference>
<name>A0A545VS65_9HYPO</name>
<organism evidence="2 3">
    <name type="scientific">Cordyceps javanica</name>
    <dbReference type="NCBI Taxonomy" id="43265"/>
    <lineage>
        <taxon>Eukaryota</taxon>
        <taxon>Fungi</taxon>
        <taxon>Dikarya</taxon>
        <taxon>Ascomycota</taxon>
        <taxon>Pezizomycotina</taxon>
        <taxon>Sordariomycetes</taxon>
        <taxon>Hypocreomycetidae</taxon>
        <taxon>Hypocreales</taxon>
        <taxon>Cordycipitaceae</taxon>
        <taxon>Cordyceps</taxon>
    </lineage>
</organism>
<protein>
    <submittedName>
        <fullName evidence="2">Uncharacterized protein</fullName>
    </submittedName>
</protein>